<keyword evidence="2" id="KW-1185">Reference proteome</keyword>
<dbReference type="EMBL" id="LJIJ01006228">
    <property type="protein sequence ID" value="ODM87067.1"/>
    <property type="molecule type" value="Genomic_DNA"/>
</dbReference>
<feature type="non-terminal residue" evidence="1">
    <location>
        <position position="1"/>
    </location>
</feature>
<dbReference type="Proteomes" id="UP000094527">
    <property type="component" value="Unassembled WGS sequence"/>
</dbReference>
<sequence length="83" mass="10002">DKQTPFWTPIIRWKVTTALPKTCQSRRRICWEPMKRNLWRHFSEASYSELAEIQRIQYAENPINHYARILKICPAEGQPFQRA</sequence>
<gene>
    <name evidence="1" type="ORF">Ocin01_19613</name>
</gene>
<organism evidence="1 2">
    <name type="scientific">Orchesella cincta</name>
    <name type="common">Springtail</name>
    <name type="synonym">Podura cincta</name>
    <dbReference type="NCBI Taxonomy" id="48709"/>
    <lineage>
        <taxon>Eukaryota</taxon>
        <taxon>Metazoa</taxon>
        <taxon>Ecdysozoa</taxon>
        <taxon>Arthropoda</taxon>
        <taxon>Hexapoda</taxon>
        <taxon>Collembola</taxon>
        <taxon>Entomobryomorpha</taxon>
        <taxon>Entomobryoidea</taxon>
        <taxon>Orchesellidae</taxon>
        <taxon>Orchesellinae</taxon>
        <taxon>Orchesella</taxon>
    </lineage>
</organism>
<protein>
    <submittedName>
        <fullName evidence="1">Uncharacterized protein</fullName>
    </submittedName>
</protein>
<evidence type="ECO:0000313" key="1">
    <source>
        <dbReference type="EMBL" id="ODM87067.1"/>
    </source>
</evidence>
<comment type="caution">
    <text evidence="1">The sequence shown here is derived from an EMBL/GenBank/DDBJ whole genome shotgun (WGS) entry which is preliminary data.</text>
</comment>
<dbReference type="AlphaFoldDB" id="A0A1D2M278"/>
<proteinExistence type="predicted"/>
<accession>A0A1D2M278</accession>
<evidence type="ECO:0000313" key="2">
    <source>
        <dbReference type="Proteomes" id="UP000094527"/>
    </source>
</evidence>
<reference evidence="1 2" key="1">
    <citation type="journal article" date="2016" name="Genome Biol. Evol.">
        <title>Gene Family Evolution Reflects Adaptation to Soil Environmental Stressors in the Genome of the Collembolan Orchesella cincta.</title>
        <authorList>
            <person name="Faddeeva-Vakhrusheva A."/>
            <person name="Derks M.F."/>
            <person name="Anvar S.Y."/>
            <person name="Agamennone V."/>
            <person name="Suring W."/>
            <person name="Smit S."/>
            <person name="van Straalen N.M."/>
            <person name="Roelofs D."/>
        </authorList>
    </citation>
    <scope>NUCLEOTIDE SEQUENCE [LARGE SCALE GENOMIC DNA]</scope>
    <source>
        <tissue evidence="1">Mixed pool</tissue>
    </source>
</reference>
<name>A0A1D2M278_ORCCI</name>